<accession>A0A2J6WPU6</accession>
<comment type="caution">
    <text evidence="1">The sequence shown here is derived from an EMBL/GenBank/DDBJ whole genome shotgun (WGS) entry which is preliminary data.</text>
</comment>
<dbReference type="AlphaFoldDB" id="A0A2J6WPU6"/>
<dbReference type="EMBL" id="PNIN01000023">
    <property type="protein sequence ID" value="PMP72385.1"/>
    <property type="molecule type" value="Genomic_DNA"/>
</dbReference>
<dbReference type="Proteomes" id="UP000242881">
    <property type="component" value="Unassembled WGS sequence"/>
</dbReference>
<evidence type="ECO:0000313" key="2">
    <source>
        <dbReference type="Proteomes" id="UP000242881"/>
    </source>
</evidence>
<protein>
    <submittedName>
        <fullName evidence="1">DUF503 domain-containing protein</fullName>
    </submittedName>
</protein>
<proteinExistence type="predicted"/>
<dbReference type="InterPro" id="IPR007546">
    <property type="entry name" value="DUF503"/>
</dbReference>
<dbReference type="SUPFAM" id="SSF103007">
    <property type="entry name" value="Hypothetical protein TT1725"/>
    <property type="match status" value="1"/>
</dbReference>
<dbReference type="Pfam" id="PF04456">
    <property type="entry name" value="DUF503"/>
    <property type="match status" value="1"/>
</dbReference>
<name>A0A2J6WPU6_9BACT</name>
<dbReference type="RefSeq" id="WP_424605318.1">
    <property type="nucleotide sequence ID" value="NZ_JBNAVA010000003.1"/>
</dbReference>
<gene>
    <name evidence="1" type="ORF">C0187_01785</name>
</gene>
<dbReference type="PANTHER" id="PTHR36441:SF1">
    <property type="entry name" value="DUF503 DOMAIN-CONTAINING PROTEIN"/>
    <property type="match status" value="1"/>
</dbReference>
<dbReference type="Gene3D" id="3.30.70.1120">
    <property type="entry name" value="TT1725-like"/>
    <property type="match status" value="1"/>
</dbReference>
<organism evidence="1 2">
    <name type="scientific">Calditerrivibrio nitroreducens</name>
    <dbReference type="NCBI Taxonomy" id="477976"/>
    <lineage>
        <taxon>Bacteria</taxon>
        <taxon>Pseudomonadati</taxon>
        <taxon>Deferribacterota</taxon>
        <taxon>Deferribacteres</taxon>
        <taxon>Deferribacterales</taxon>
        <taxon>Calditerrivibrionaceae</taxon>
    </lineage>
</organism>
<reference evidence="1 2" key="1">
    <citation type="submission" date="2018-01" db="EMBL/GenBank/DDBJ databases">
        <title>Metagenomic assembled genomes from two thermal pools in the Uzon Caldera, Kamchatka, Russia.</title>
        <authorList>
            <person name="Wilkins L."/>
            <person name="Ettinger C."/>
        </authorList>
    </citation>
    <scope>NUCLEOTIDE SEQUENCE [LARGE SCALE GENOMIC DNA]</scope>
    <source>
        <strain evidence="1">ZAV-05</strain>
    </source>
</reference>
<evidence type="ECO:0000313" key="1">
    <source>
        <dbReference type="EMBL" id="PMP72385.1"/>
    </source>
</evidence>
<dbReference type="PANTHER" id="PTHR36441">
    <property type="entry name" value="HYPOTHETICAL CYTOSOLIC PROTEIN"/>
    <property type="match status" value="1"/>
</dbReference>
<sequence length="93" mass="10448">MLIGSLLLKINIPAARTLKDKRSVLNSLKTKLRNKFNISVAEVGDKDFWQSAEIAIAVVSDDSALIDSQLQEIIKFVENTRDAFIVDVQQEIF</sequence>
<dbReference type="InterPro" id="IPR036746">
    <property type="entry name" value="TT1725-like_sf"/>
</dbReference>